<gene>
    <name evidence="1" type="ORF">H9J30_00200</name>
</gene>
<keyword evidence="2" id="KW-1185">Reference proteome</keyword>
<dbReference type="EMBL" id="JACSDI010000001">
    <property type="protein sequence ID" value="MCG9962365.1"/>
    <property type="molecule type" value="Genomic_DNA"/>
</dbReference>
<evidence type="ECO:0000313" key="2">
    <source>
        <dbReference type="Proteomes" id="UP000829384"/>
    </source>
</evidence>
<dbReference type="Proteomes" id="UP000829384">
    <property type="component" value="Unassembled WGS sequence"/>
</dbReference>
<accession>A0ABS9QPU6</accession>
<comment type="caution">
    <text evidence="1">The sequence shown here is derived from an EMBL/GenBank/DDBJ whole genome shotgun (WGS) entry which is preliminary data.</text>
</comment>
<evidence type="ECO:0000313" key="1">
    <source>
        <dbReference type="EMBL" id="MCG9962365.1"/>
    </source>
</evidence>
<reference evidence="1 2" key="1">
    <citation type="submission" date="2020-08" db="EMBL/GenBank/DDBJ databases">
        <title>Whole genome sequence of Shewanella sp strain PS-2.</title>
        <authorList>
            <person name="Das S.K."/>
        </authorList>
    </citation>
    <scope>NUCLEOTIDE SEQUENCE [LARGE SCALE GENOMIC DNA]</scope>
    <source>
        <strain evidence="1 2">PS-2</strain>
    </source>
</reference>
<dbReference type="RefSeq" id="WP_240129173.1">
    <property type="nucleotide sequence ID" value="NZ_JACSDI010000001.1"/>
</dbReference>
<name>A0ABS9QPU6_9GAMM</name>
<proteinExistence type="predicted"/>
<organism evidence="1 2">
    <name type="scientific">Shewanella cutis</name>
    <dbReference type="NCBI Taxonomy" id="2766780"/>
    <lineage>
        <taxon>Bacteria</taxon>
        <taxon>Pseudomonadati</taxon>
        <taxon>Pseudomonadota</taxon>
        <taxon>Gammaproteobacteria</taxon>
        <taxon>Alteromonadales</taxon>
        <taxon>Shewanellaceae</taxon>
        <taxon>Shewanella</taxon>
    </lineage>
</organism>
<sequence>MKAPDNREKFKDVAWTQGRVLETRTTRRWSKQDIELASRIERRTAFAYFFAHDQGRSREFVYQFESVEECVSAIKAHNSDLEKALSQ</sequence>
<protein>
    <submittedName>
        <fullName evidence="1">Uncharacterized protein</fullName>
    </submittedName>
</protein>